<dbReference type="SUPFAM" id="SSF48403">
    <property type="entry name" value="Ankyrin repeat"/>
    <property type="match status" value="1"/>
</dbReference>
<dbReference type="InterPro" id="IPR036770">
    <property type="entry name" value="Ankyrin_rpt-contain_sf"/>
</dbReference>
<feature type="repeat" description="ANK" evidence="3">
    <location>
        <begin position="365"/>
        <end position="397"/>
    </location>
</feature>
<name>A2FSK8_TRIV3</name>
<accession>A2FSK8</accession>
<keyword evidence="2 3" id="KW-0040">ANK repeat</keyword>
<dbReference type="PANTHER" id="PTHR24193:SF121">
    <property type="entry name" value="ADA2A-CONTAINING COMPLEX COMPONENT 3, ISOFORM D"/>
    <property type="match status" value="1"/>
</dbReference>
<dbReference type="AlphaFoldDB" id="A2FSK8"/>
<feature type="repeat" description="ANK" evidence="3">
    <location>
        <begin position="233"/>
        <end position="265"/>
    </location>
</feature>
<dbReference type="InParanoid" id="A2FSK8"/>
<dbReference type="SMART" id="SM00248">
    <property type="entry name" value="ANK"/>
    <property type="match status" value="8"/>
</dbReference>
<dbReference type="Proteomes" id="UP000001542">
    <property type="component" value="Unassembled WGS sequence"/>
</dbReference>
<evidence type="ECO:0000259" key="4">
    <source>
        <dbReference type="Pfam" id="PF11929"/>
    </source>
</evidence>
<dbReference type="VEuPathDB" id="TrichDB:TVAG_226090"/>
<dbReference type="OrthoDB" id="4772757at2759"/>
<evidence type="ECO:0000313" key="5">
    <source>
        <dbReference type="EMBL" id="EAX92109.1"/>
    </source>
</evidence>
<evidence type="ECO:0000256" key="3">
    <source>
        <dbReference type="PROSITE-ProRule" id="PRU00023"/>
    </source>
</evidence>
<evidence type="ECO:0000256" key="2">
    <source>
        <dbReference type="ARBA" id="ARBA00023043"/>
    </source>
</evidence>
<dbReference type="Gene3D" id="1.25.40.20">
    <property type="entry name" value="Ankyrin repeat-containing domain"/>
    <property type="match status" value="1"/>
</dbReference>
<feature type="domain" description="DUF3447" evidence="4">
    <location>
        <begin position="77"/>
        <end position="155"/>
    </location>
</feature>
<proteinExistence type="predicted"/>
<sequence length="494" mass="55920">MSEKPLDDEDELITIDTEAETMIMDDDIEKFKNYITQKPIEDIKIKIPVCNACSLIEACAYYGSVNIFIFLNSYKKFEITNQCLYCAIIGGNTDIINECSKICQINSECFKAAYLSHNNKYLEYIFTHDLIDFESLTTKETREIAKAQNLKAVFLLYLKNKNSIIPWCAAFPQTTEILKSGEVELLISDTDKETLLHYAAFYNNVEGCEFLLNHFHASCDDDEWPLHREKNRKGKTPLHLAAQRNSKEAAELLILNGAKVEAKTYQRETPLHEAAQYNSKETVDLLLSHGSKINAEDKLGNLPIHFATEFLHYDMVEYLISHGASINEQNEFGETPLHISVTHEYKEIINLLLSHGANVNTETPDGQSPLTDAAQIDRKDIVELLIAHGANTESRLDEGKTALLAAIERKSKEMVECLLSHGADVNASDSDGRSALHYTIIYKNLDIAKILVSHGANITSKDHNGLTQIKFAQYFKRNEIHDFLVSIQEKHQEK</sequence>
<dbReference type="PROSITE" id="PS50088">
    <property type="entry name" value="ANK_REPEAT"/>
    <property type="match status" value="7"/>
</dbReference>
<feature type="repeat" description="ANK" evidence="3">
    <location>
        <begin position="398"/>
        <end position="430"/>
    </location>
</feature>
<dbReference type="PRINTS" id="PR01415">
    <property type="entry name" value="ANKYRIN"/>
</dbReference>
<dbReference type="InterPro" id="IPR020683">
    <property type="entry name" value="DUF3447"/>
</dbReference>
<dbReference type="Pfam" id="PF12796">
    <property type="entry name" value="Ank_2"/>
    <property type="match status" value="3"/>
</dbReference>
<dbReference type="STRING" id="5722.A2FSK8"/>
<feature type="repeat" description="ANK" evidence="3">
    <location>
        <begin position="431"/>
        <end position="463"/>
    </location>
</feature>
<dbReference type="InterPro" id="IPR050663">
    <property type="entry name" value="Ankyrin-SOCS_Box"/>
</dbReference>
<keyword evidence="1" id="KW-0677">Repeat</keyword>
<protein>
    <submittedName>
        <fullName evidence="5">Ankyrin repeat protein, putative</fullName>
    </submittedName>
</protein>
<dbReference type="eggNOG" id="KOG4177">
    <property type="taxonomic scope" value="Eukaryota"/>
</dbReference>
<feature type="repeat" description="ANK" evidence="3">
    <location>
        <begin position="332"/>
        <end position="364"/>
    </location>
</feature>
<keyword evidence="6" id="KW-1185">Reference proteome</keyword>
<reference evidence="5" key="2">
    <citation type="journal article" date="2007" name="Science">
        <title>Draft genome sequence of the sexually transmitted pathogen Trichomonas vaginalis.</title>
        <authorList>
            <person name="Carlton J.M."/>
            <person name="Hirt R.P."/>
            <person name="Silva J.C."/>
            <person name="Delcher A.L."/>
            <person name="Schatz M."/>
            <person name="Zhao Q."/>
            <person name="Wortman J.R."/>
            <person name="Bidwell S.L."/>
            <person name="Alsmark U.C.M."/>
            <person name="Besteiro S."/>
            <person name="Sicheritz-Ponten T."/>
            <person name="Noel C.J."/>
            <person name="Dacks J.B."/>
            <person name="Foster P.G."/>
            <person name="Simillion C."/>
            <person name="Van de Peer Y."/>
            <person name="Miranda-Saavedra D."/>
            <person name="Barton G.J."/>
            <person name="Westrop G.D."/>
            <person name="Mueller S."/>
            <person name="Dessi D."/>
            <person name="Fiori P.L."/>
            <person name="Ren Q."/>
            <person name="Paulsen I."/>
            <person name="Zhang H."/>
            <person name="Bastida-Corcuera F.D."/>
            <person name="Simoes-Barbosa A."/>
            <person name="Brown M.T."/>
            <person name="Hayes R.D."/>
            <person name="Mukherjee M."/>
            <person name="Okumura C.Y."/>
            <person name="Schneider R."/>
            <person name="Smith A.J."/>
            <person name="Vanacova S."/>
            <person name="Villalvazo M."/>
            <person name="Haas B.J."/>
            <person name="Pertea M."/>
            <person name="Feldblyum T.V."/>
            <person name="Utterback T.R."/>
            <person name="Shu C.L."/>
            <person name="Osoegawa K."/>
            <person name="de Jong P.J."/>
            <person name="Hrdy I."/>
            <person name="Horvathova L."/>
            <person name="Zubacova Z."/>
            <person name="Dolezal P."/>
            <person name="Malik S.B."/>
            <person name="Logsdon J.M. Jr."/>
            <person name="Henze K."/>
            <person name="Gupta A."/>
            <person name="Wang C.C."/>
            <person name="Dunne R.L."/>
            <person name="Upcroft J.A."/>
            <person name="Upcroft P."/>
            <person name="White O."/>
            <person name="Salzberg S.L."/>
            <person name="Tang P."/>
            <person name="Chiu C.-H."/>
            <person name="Lee Y.-S."/>
            <person name="Embley T.M."/>
            <person name="Coombs G.H."/>
            <person name="Mottram J.C."/>
            <person name="Tachezy J."/>
            <person name="Fraser-Liggett C.M."/>
            <person name="Johnson P.J."/>
        </authorList>
    </citation>
    <scope>NUCLEOTIDE SEQUENCE [LARGE SCALE GENOMIC DNA]</scope>
    <source>
        <strain evidence="5">G3</strain>
    </source>
</reference>
<dbReference type="SMR" id="A2FSK8"/>
<evidence type="ECO:0000313" key="6">
    <source>
        <dbReference type="Proteomes" id="UP000001542"/>
    </source>
</evidence>
<evidence type="ECO:0000256" key="1">
    <source>
        <dbReference type="ARBA" id="ARBA00022737"/>
    </source>
</evidence>
<dbReference type="RefSeq" id="XP_001305039.1">
    <property type="nucleotide sequence ID" value="XM_001305038.1"/>
</dbReference>
<dbReference type="InterPro" id="IPR002110">
    <property type="entry name" value="Ankyrin_rpt"/>
</dbReference>
<dbReference type="PROSITE" id="PS50297">
    <property type="entry name" value="ANK_REP_REGION"/>
    <property type="match status" value="7"/>
</dbReference>
<dbReference type="VEuPathDB" id="TrichDB:TVAGG3_0171880"/>
<dbReference type="KEGG" id="tva:4749818"/>
<dbReference type="PANTHER" id="PTHR24193">
    <property type="entry name" value="ANKYRIN REPEAT PROTEIN"/>
    <property type="match status" value="1"/>
</dbReference>
<gene>
    <name evidence="5" type="ORF">TVAG_226090</name>
</gene>
<organism evidence="5 6">
    <name type="scientific">Trichomonas vaginalis (strain ATCC PRA-98 / G3)</name>
    <dbReference type="NCBI Taxonomy" id="412133"/>
    <lineage>
        <taxon>Eukaryota</taxon>
        <taxon>Metamonada</taxon>
        <taxon>Parabasalia</taxon>
        <taxon>Trichomonadida</taxon>
        <taxon>Trichomonadidae</taxon>
        <taxon>Trichomonas</taxon>
    </lineage>
</organism>
<dbReference type="EMBL" id="DS113989">
    <property type="protein sequence ID" value="EAX92109.1"/>
    <property type="molecule type" value="Genomic_DNA"/>
</dbReference>
<dbReference type="Pfam" id="PF11929">
    <property type="entry name" value="DUF3447"/>
    <property type="match status" value="1"/>
</dbReference>
<feature type="repeat" description="ANK" evidence="3">
    <location>
        <begin position="266"/>
        <end position="298"/>
    </location>
</feature>
<reference evidence="5" key="1">
    <citation type="submission" date="2006-10" db="EMBL/GenBank/DDBJ databases">
        <authorList>
            <person name="Amadeo P."/>
            <person name="Zhao Q."/>
            <person name="Wortman J."/>
            <person name="Fraser-Liggett C."/>
            <person name="Carlton J."/>
        </authorList>
    </citation>
    <scope>NUCLEOTIDE SEQUENCE</scope>
    <source>
        <strain evidence="5">G3</strain>
    </source>
</reference>
<dbReference type="Pfam" id="PF00023">
    <property type="entry name" value="Ank"/>
    <property type="match status" value="1"/>
</dbReference>
<feature type="repeat" description="ANK" evidence="3">
    <location>
        <begin position="299"/>
        <end position="331"/>
    </location>
</feature>